<evidence type="ECO:0000313" key="2">
    <source>
        <dbReference type="Proteomes" id="UP000708208"/>
    </source>
</evidence>
<gene>
    <name evidence="1" type="ORF">AFUS01_LOCUS39029</name>
</gene>
<reference evidence="1" key="1">
    <citation type="submission" date="2021-06" db="EMBL/GenBank/DDBJ databases">
        <authorList>
            <person name="Hodson N. C."/>
            <person name="Mongue J. A."/>
            <person name="Jaron S. K."/>
        </authorList>
    </citation>
    <scope>NUCLEOTIDE SEQUENCE</scope>
</reference>
<dbReference type="EMBL" id="CAJVCH010550323">
    <property type="protein sequence ID" value="CAG7829153.1"/>
    <property type="molecule type" value="Genomic_DNA"/>
</dbReference>
<feature type="non-terminal residue" evidence="1">
    <location>
        <position position="153"/>
    </location>
</feature>
<comment type="caution">
    <text evidence="1">The sequence shown here is derived from an EMBL/GenBank/DDBJ whole genome shotgun (WGS) entry which is preliminary data.</text>
</comment>
<sequence>MVLADAERRTFLKCQNSIPELLAKGPEEKHAFVTTVEDFDYNWDLINTEMGKHSNEKIRLGHNLKVEDGFLGGFDGFSISSGLDKYHHWVPDRMKQILSSGIYKLWEKWNKIRFPRHRNYTRDPVVVAHKKFGSLSLKNYDVQCLFYTFVIGI</sequence>
<evidence type="ECO:0000313" key="1">
    <source>
        <dbReference type="EMBL" id="CAG7829153.1"/>
    </source>
</evidence>
<protein>
    <submittedName>
        <fullName evidence="1">Uncharacterized protein</fullName>
    </submittedName>
</protein>
<dbReference type="AlphaFoldDB" id="A0A8J2PGQ4"/>
<accession>A0A8J2PGQ4</accession>
<organism evidence="1 2">
    <name type="scientific">Allacma fusca</name>
    <dbReference type="NCBI Taxonomy" id="39272"/>
    <lineage>
        <taxon>Eukaryota</taxon>
        <taxon>Metazoa</taxon>
        <taxon>Ecdysozoa</taxon>
        <taxon>Arthropoda</taxon>
        <taxon>Hexapoda</taxon>
        <taxon>Collembola</taxon>
        <taxon>Symphypleona</taxon>
        <taxon>Sminthuridae</taxon>
        <taxon>Allacma</taxon>
    </lineage>
</organism>
<keyword evidence="2" id="KW-1185">Reference proteome</keyword>
<proteinExistence type="predicted"/>
<name>A0A8J2PGQ4_9HEXA</name>
<dbReference type="Proteomes" id="UP000708208">
    <property type="component" value="Unassembled WGS sequence"/>
</dbReference>